<keyword evidence="4" id="KW-1185">Reference proteome</keyword>
<feature type="domain" description="TadE-like" evidence="2">
    <location>
        <begin position="19"/>
        <end position="61"/>
    </location>
</feature>
<evidence type="ECO:0000256" key="1">
    <source>
        <dbReference type="SAM" id="Phobius"/>
    </source>
</evidence>
<keyword evidence="1" id="KW-0472">Membrane</keyword>
<comment type="caution">
    <text evidence="3">The sequence shown here is derived from an EMBL/GenBank/DDBJ whole genome shotgun (WGS) entry which is preliminary data.</text>
</comment>
<evidence type="ECO:0000259" key="2">
    <source>
        <dbReference type="Pfam" id="PF07811"/>
    </source>
</evidence>
<proteinExistence type="predicted"/>
<sequence>MHPEAMKGLLARFWRDRRGSTAIEFVALAIPFCLLVFAILESCLSFAGQQILTNATDDIARKLRTGQIRSLTETELKNDICNRINILVPGNCSANLSVDLREFTSFAEAAKLRVKIGNDGDIDTSGFKVEVGRSGTKNMLRTFYRWPVITDLLRQSMSNLKGNKTLHFATATWQNEPFDD</sequence>
<keyword evidence="1" id="KW-1133">Transmembrane helix</keyword>
<organism evidence="3 4">
    <name type="scientific">Tianweitania aestuarii</name>
    <dbReference type="NCBI Taxonomy" id="2814886"/>
    <lineage>
        <taxon>Bacteria</taxon>
        <taxon>Pseudomonadati</taxon>
        <taxon>Pseudomonadota</taxon>
        <taxon>Alphaproteobacteria</taxon>
        <taxon>Hyphomicrobiales</taxon>
        <taxon>Phyllobacteriaceae</taxon>
        <taxon>Tianweitania</taxon>
    </lineage>
</organism>
<dbReference type="Pfam" id="PF07811">
    <property type="entry name" value="TadE"/>
    <property type="match status" value="1"/>
</dbReference>
<reference evidence="3 4" key="1">
    <citation type="submission" date="2021-03" db="EMBL/GenBank/DDBJ databases">
        <title>Tianweitania aestuarii sp. nov., isolated from a tidal flat.</title>
        <authorList>
            <person name="Park S."/>
            <person name="Yoon J.-H."/>
        </authorList>
    </citation>
    <scope>NUCLEOTIDE SEQUENCE [LARGE SCALE GENOMIC DNA]</scope>
    <source>
        <strain evidence="3 4">BSSL-BM11</strain>
    </source>
</reference>
<dbReference type="Proteomes" id="UP001297272">
    <property type="component" value="Unassembled WGS sequence"/>
</dbReference>
<keyword evidence="1" id="KW-0812">Transmembrane</keyword>
<dbReference type="EMBL" id="JAFMNX010000001">
    <property type="protein sequence ID" value="MBS9719245.1"/>
    <property type="molecule type" value="Genomic_DNA"/>
</dbReference>
<evidence type="ECO:0000313" key="3">
    <source>
        <dbReference type="EMBL" id="MBS9719245.1"/>
    </source>
</evidence>
<gene>
    <name evidence="3" type="ORF">JYU29_00920</name>
</gene>
<accession>A0ABS5RQC5</accession>
<feature type="transmembrane region" description="Helical" evidence="1">
    <location>
        <begin position="21"/>
        <end position="40"/>
    </location>
</feature>
<evidence type="ECO:0000313" key="4">
    <source>
        <dbReference type="Proteomes" id="UP001297272"/>
    </source>
</evidence>
<dbReference type="InterPro" id="IPR012495">
    <property type="entry name" value="TadE-like_dom"/>
</dbReference>
<name>A0ABS5RQC5_9HYPH</name>
<protein>
    <submittedName>
        <fullName evidence="3">Pilus assembly protein</fullName>
    </submittedName>
</protein>